<dbReference type="AlphaFoldDB" id="A0A4P8ELQ2"/>
<keyword evidence="2" id="KW-1185">Reference proteome</keyword>
<geneLocation type="plasmid" evidence="1 2">
    <name>unnamed1</name>
</geneLocation>
<organism evidence="1 2">
    <name type="scientific">Pseudorhodobacter turbinis</name>
    <dbReference type="NCBI Taxonomy" id="2500533"/>
    <lineage>
        <taxon>Bacteria</taxon>
        <taxon>Pseudomonadati</taxon>
        <taxon>Pseudomonadota</taxon>
        <taxon>Alphaproteobacteria</taxon>
        <taxon>Rhodobacterales</taxon>
        <taxon>Paracoccaceae</taxon>
        <taxon>Pseudorhodobacter</taxon>
    </lineage>
</organism>
<reference evidence="1 2" key="1">
    <citation type="submission" date="2019-05" db="EMBL/GenBank/DDBJ databases">
        <title>Pseudorhodobacter turbinis sp. nov., isolated from the gut of the Korean turban shell.</title>
        <authorList>
            <person name="Jeong Y.-S."/>
            <person name="Kang W.-R."/>
            <person name="Bae J.-W."/>
        </authorList>
    </citation>
    <scope>NUCLEOTIDE SEQUENCE [LARGE SCALE GENOMIC DNA]</scope>
    <source>
        <strain evidence="1 2">S12M18</strain>
        <plasmid evidence="1 2">unnamed1</plasmid>
    </source>
</reference>
<keyword evidence="1" id="KW-0614">Plasmid</keyword>
<accession>A0A4P8ELQ2</accession>
<dbReference type="RefSeq" id="WP_137195748.1">
    <property type="nucleotide sequence ID" value="NZ_CP039965.1"/>
</dbReference>
<dbReference type="EMBL" id="CP039965">
    <property type="protein sequence ID" value="QCO57939.1"/>
    <property type="molecule type" value="Genomic_DNA"/>
</dbReference>
<evidence type="ECO:0000313" key="2">
    <source>
        <dbReference type="Proteomes" id="UP000298631"/>
    </source>
</evidence>
<gene>
    <name evidence="1" type="ORF">EOK75_20015</name>
</gene>
<dbReference type="OrthoDB" id="7816979at2"/>
<sequence>MRIVYHLGAHCTDEERLLRCLLKNRDVLAAEGIIVPGPAKYRTLLRDTAMTLKGQAAPAEMQASVLGQITSDAQADRMILSWANFLGYAQGALRRGIYSSGGERMRAFCQIFPEAEAEFHIAIRNPATFVPAVFQKQNGRSYDEFMNGVNVETLRWSTLIENLRDTNPNVPITVWCDEDTPLLWPEVLQAVSGHSAAAKLTDTDDLLASIMSADGMKRMNAYMEMHPPPNPEQRRRVVSAFLAKFALPEEISVEIEMEGWSEDLVARMTVAYDLDVSRIIAMDGVTFLAP</sequence>
<dbReference type="Proteomes" id="UP000298631">
    <property type="component" value="Plasmid unnamed1"/>
</dbReference>
<evidence type="ECO:0000313" key="1">
    <source>
        <dbReference type="EMBL" id="QCO57939.1"/>
    </source>
</evidence>
<protein>
    <submittedName>
        <fullName evidence="1">Uncharacterized protein</fullName>
    </submittedName>
</protein>
<proteinExistence type="predicted"/>
<dbReference type="KEGG" id="pseb:EOK75_20015"/>
<name>A0A4P8ELQ2_9RHOB</name>